<dbReference type="AlphaFoldDB" id="A0A8A4ZPP1"/>
<feature type="transmembrane region" description="Helical" evidence="1">
    <location>
        <begin position="20"/>
        <end position="40"/>
    </location>
</feature>
<keyword evidence="1" id="KW-1133">Transmembrane helix</keyword>
<name>A0A8A4ZPP1_9MICO</name>
<evidence type="ECO:0000256" key="1">
    <source>
        <dbReference type="SAM" id="Phobius"/>
    </source>
</evidence>
<dbReference type="KEGG" id="psic:J4E96_16940"/>
<organism evidence="2 3">
    <name type="scientific">Pengzhenrongella sicca</name>
    <dbReference type="NCBI Taxonomy" id="2819238"/>
    <lineage>
        <taxon>Bacteria</taxon>
        <taxon>Bacillati</taxon>
        <taxon>Actinomycetota</taxon>
        <taxon>Actinomycetes</taxon>
        <taxon>Micrococcales</taxon>
        <taxon>Pengzhenrongella</taxon>
    </lineage>
</organism>
<evidence type="ECO:0000313" key="2">
    <source>
        <dbReference type="EMBL" id="QTE31598.1"/>
    </source>
</evidence>
<accession>A0A8A4ZPP1</accession>
<reference evidence="2" key="1">
    <citation type="submission" date="2021-03" db="EMBL/GenBank/DDBJ databases">
        <title>Pengzhenrongella sicca gen. nov., sp. nov., a new member of suborder Micrococcineae isolated from High-Arctic tundra soil.</title>
        <authorList>
            <person name="Peng F."/>
        </authorList>
    </citation>
    <scope>NUCLEOTIDE SEQUENCE</scope>
    <source>
        <strain evidence="2">LRZ-2</strain>
    </source>
</reference>
<keyword evidence="1" id="KW-0472">Membrane</keyword>
<dbReference type="EMBL" id="CP071868">
    <property type="protein sequence ID" value="QTE31598.1"/>
    <property type="molecule type" value="Genomic_DNA"/>
</dbReference>
<keyword evidence="3" id="KW-1185">Reference proteome</keyword>
<dbReference type="Pfam" id="PF13196">
    <property type="entry name" value="DUF4012"/>
    <property type="match status" value="1"/>
</dbReference>
<gene>
    <name evidence="2" type="ORF">J4E96_16940</name>
</gene>
<keyword evidence="1" id="KW-0812">Transmembrane</keyword>
<sequence length="592" mass="59670">MTPAGAEGAPRARRRRRGRWVLGAFTVLLVLVLAAAWLAYRGVQAAVALRGAESTIGQMQDDLAGSDTAAVVGRLPGLEDDAATAHAATADPVWRAASYLPVVGANFGAVATVSAALDDIVLATGPVVDQLAGVANLQSLRAADGRLDLAPLAAAAPALAGAATVATGAAESVAAIDTGDLVEQLAGPVGQVQERLTGVSGQLVGAARATALLPPMLGADAPRTYLLLSLNSAELRSAGGIVGAVAELRVDGGAITLVGQRSTVDFPELAEPVLPLTADEVAVHTDRLGRFVQNTSATPDFPRTAALVTQFWRTTGGGEVDGVIATDPVVAAGLLAATGPVVEPGGRALDAGNVLAELLQASYLRYPDPLDADTFYTGVAAAIVDAVGSGQGDAATLVRELVRAGGEHRIRIWSAHPEEQSSLVETAVGGGFLSGGADDAAGIFLDDQTGGKLGYYLTTTATVEDVQCAAASTAATIRLDLAYAPPADIASYPSYVTGYSGTDLARGSIATNLTAYAPVGGTLGSIRVADGVIGGRLVSEGGRQVQVLTSRLAPGESVTYRFEVRTAAAAATVPVWLTPTLTSGGALTATCG</sequence>
<evidence type="ECO:0000313" key="3">
    <source>
        <dbReference type="Proteomes" id="UP000663937"/>
    </source>
</evidence>
<dbReference type="Proteomes" id="UP000663937">
    <property type="component" value="Chromosome"/>
</dbReference>
<protein>
    <submittedName>
        <fullName evidence="2">DUF4012 domain-containing protein</fullName>
    </submittedName>
</protein>
<dbReference type="InterPro" id="IPR025101">
    <property type="entry name" value="DUF4012"/>
</dbReference>
<proteinExistence type="predicted"/>